<evidence type="ECO:0000313" key="3">
    <source>
        <dbReference type="EMBL" id="VEL10697.1"/>
    </source>
</evidence>
<dbReference type="GO" id="GO:0007156">
    <property type="term" value="P:homophilic cell adhesion via plasma membrane adhesion molecules"/>
    <property type="evidence" value="ECO:0007669"/>
    <property type="project" value="TreeGrafter"/>
</dbReference>
<comment type="caution">
    <text evidence="3">The sequence shown here is derived from an EMBL/GenBank/DDBJ whole genome shotgun (WGS) entry which is preliminary data.</text>
</comment>
<reference evidence="3" key="1">
    <citation type="submission" date="2018-11" db="EMBL/GenBank/DDBJ databases">
        <authorList>
            <consortium name="Pathogen Informatics"/>
        </authorList>
    </citation>
    <scope>NUCLEOTIDE SEQUENCE</scope>
</reference>
<dbReference type="GO" id="GO:0007411">
    <property type="term" value="P:axon guidance"/>
    <property type="evidence" value="ECO:0007669"/>
    <property type="project" value="TreeGrafter"/>
</dbReference>
<dbReference type="SMART" id="SM00409">
    <property type="entry name" value="IG"/>
    <property type="match status" value="1"/>
</dbReference>
<dbReference type="InterPro" id="IPR013783">
    <property type="entry name" value="Ig-like_fold"/>
</dbReference>
<dbReference type="AlphaFoldDB" id="A0A3S5CCW9"/>
<dbReference type="PANTHER" id="PTHR10075">
    <property type="entry name" value="BASIGIN RELATED"/>
    <property type="match status" value="1"/>
</dbReference>
<name>A0A3S5CCW9_9PLAT</name>
<dbReference type="GO" id="GO:0030424">
    <property type="term" value="C:axon"/>
    <property type="evidence" value="ECO:0007669"/>
    <property type="project" value="TreeGrafter"/>
</dbReference>
<dbReference type="Gene3D" id="2.60.40.10">
    <property type="entry name" value="Immunoglobulins"/>
    <property type="match status" value="2"/>
</dbReference>
<dbReference type="Pfam" id="PF13927">
    <property type="entry name" value="Ig_3"/>
    <property type="match status" value="1"/>
</dbReference>
<dbReference type="OrthoDB" id="6244967at2759"/>
<feature type="domain" description="Ig-like" evidence="2">
    <location>
        <begin position="25"/>
        <end position="222"/>
    </location>
</feature>
<dbReference type="GO" id="GO:0098632">
    <property type="term" value="F:cell-cell adhesion mediator activity"/>
    <property type="evidence" value="ECO:0007669"/>
    <property type="project" value="TreeGrafter"/>
</dbReference>
<organism evidence="3 4">
    <name type="scientific">Protopolystoma xenopodis</name>
    <dbReference type="NCBI Taxonomy" id="117903"/>
    <lineage>
        <taxon>Eukaryota</taxon>
        <taxon>Metazoa</taxon>
        <taxon>Spiralia</taxon>
        <taxon>Lophotrochozoa</taxon>
        <taxon>Platyhelminthes</taxon>
        <taxon>Monogenea</taxon>
        <taxon>Polyopisthocotylea</taxon>
        <taxon>Polystomatidea</taxon>
        <taxon>Polystomatidae</taxon>
        <taxon>Protopolystoma</taxon>
    </lineage>
</organism>
<evidence type="ECO:0000259" key="2">
    <source>
        <dbReference type="PROSITE" id="PS50835"/>
    </source>
</evidence>
<keyword evidence="4" id="KW-1185">Reference proteome</keyword>
<evidence type="ECO:0000313" key="4">
    <source>
        <dbReference type="Proteomes" id="UP000784294"/>
    </source>
</evidence>
<dbReference type="GO" id="GO:0005886">
    <property type="term" value="C:plasma membrane"/>
    <property type="evidence" value="ECO:0007669"/>
    <property type="project" value="TreeGrafter"/>
</dbReference>
<dbReference type="InterPro" id="IPR003599">
    <property type="entry name" value="Ig_sub"/>
</dbReference>
<evidence type="ECO:0000256" key="1">
    <source>
        <dbReference type="ARBA" id="ARBA00023319"/>
    </source>
</evidence>
<dbReference type="SMART" id="SM00408">
    <property type="entry name" value="IGc2"/>
    <property type="match status" value="1"/>
</dbReference>
<dbReference type="GO" id="GO:0070593">
    <property type="term" value="P:dendrite self-avoidance"/>
    <property type="evidence" value="ECO:0007669"/>
    <property type="project" value="TreeGrafter"/>
</dbReference>
<dbReference type="EMBL" id="CAAALY010009715">
    <property type="protein sequence ID" value="VEL10697.1"/>
    <property type="molecule type" value="Genomic_DNA"/>
</dbReference>
<protein>
    <recommendedName>
        <fullName evidence="2">Ig-like domain-containing protein</fullName>
    </recommendedName>
</protein>
<proteinExistence type="predicted"/>
<dbReference type="InterPro" id="IPR003598">
    <property type="entry name" value="Ig_sub2"/>
</dbReference>
<accession>A0A3S5CCW9</accession>
<dbReference type="InterPro" id="IPR036179">
    <property type="entry name" value="Ig-like_dom_sf"/>
</dbReference>
<dbReference type="PROSITE" id="PS50835">
    <property type="entry name" value="IG_LIKE"/>
    <property type="match status" value="1"/>
</dbReference>
<dbReference type="SUPFAM" id="SSF48726">
    <property type="entry name" value="Immunoglobulin"/>
    <property type="match status" value="1"/>
</dbReference>
<sequence>MQNTYFGHLKLTNTKLFYFIYAEKPKILEISPNQTVKEGERLLITCRSSGDPQPEVIWVVNNLDPPARRVYSRQIQPLPLPALSPGAEMSKSTDDKLRLAGPVNLISRPFATVAAAGVQSHRMRRLRTASRFEERGQPDGLPPLPDILEALLPDNDLGETGFKGDSRSDLAELKAAASGGPARIRALADGGLLIESVQLVDEGAYVCIAKNKHGTEAQRGIFVRVLSRPQQHEAFILFLFLLWHCELMLCLMV</sequence>
<dbReference type="PANTHER" id="PTHR10075:SF100">
    <property type="entry name" value="FASCICLIN-2"/>
    <property type="match status" value="1"/>
</dbReference>
<keyword evidence="1" id="KW-0393">Immunoglobulin domain</keyword>
<dbReference type="InterPro" id="IPR007110">
    <property type="entry name" value="Ig-like_dom"/>
</dbReference>
<dbReference type="Proteomes" id="UP000784294">
    <property type="component" value="Unassembled WGS sequence"/>
</dbReference>
<gene>
    <name evidence="3" type="ORF">PXEA_LOCUS4137</name>
</gene>